<evidence type="ECO:0000313" key="2">
    <source>
        <dbReference type="Proteomes" id="UP001055879"/>
    </source>
</evidence>
<keyword evidence="2" id="KW-1185">Reference proteome</keyword>
<protein>
    <submittedName>
        <fullName evidence="1">Uncharacterized protein</fullName>
    </submittedName>
</protein>
<name>A0ACB8Y2A3_ARCLA</name>
<dbReference type="Proteomes" id="UP001055879">
    <property type="component" value="Linkage Group LG14"/>
</dbReference>
<organism evidence="1 2">
    <name type="scientific">Arctium lappa</name>
    <name type="common">Greater burdock</name>
    <name type="synonym">Lappa major</name>
    <dbReference type="NCBI Taxonomy" id="4217"/>
    <lineage>
        <taxon>Eukaryota</taxon>
        <taxon>Viridiplantae</taxon>
        <taxon>Streptophyta</taxon>
        <taxon>Embryophyta</taxon>
        <taxon>Tracheophyta</taxon>
        <taxon>Spermatophyta</taxon>
        <taxon>Magnoliopsida</taxon>
        <taxon>eudicotyledons</taxon>
        <taxon>Gunneridae</taxon>
        <taxon>Pentapetalae</taxon>
        <taxon>asterids</taxon>
        <taxon>campanulids</taxon>
        <taxon>Asterales</taxon>
        <taxon>Asteraceae</taxon>
        <taxon>Carduoideae</taxon>
        <taxon>Cardueae</taxon>
        <taxon>Arctiinae</taxon>
        <taxon>Arctium</taxon>
    </lineage>
</organism>
<reference evidence="1 2" key="2">
    <citation type="journal article" date="2022" name="Mol. Ecol. Resour.">
        <title>The genomes of chicory, endive, great burdock and yacon provide insights into Asteraceae paleo-polyploidization history and plant inulin production.</title>
        <authorList>
            <person name="Fan W."/>
            <person name="Wang S."/>
            <person name="Wang H."/>
            <person name="Wang A."/>
            <person name="Jiang F."/>
            <person name="Liu H."/>
            <person name="Zhao H."/>
            <person name="Xu D."/>
            <person name="Zhang Y."/>
        </authorList>
    </citation>
    <scope>NUCLEOTIDE SEQUENCE [LARGE SCALE GENOMIC DNA]</scope>
    <source>
        <strain evidence="2">cv. Niubang</strain>
    </source>
</reference>
<gene>
    <name evidence="1" type="ORF">L6452_36928</name>
</gene>
<accession>A0ACB8Y2A3</accession>
<evidence type="ECO:0000313" key="1">
    <source>
        <dbReference type="EMBL" id="KAI3677662.1"/>
    </source>
</evidence>
<dbReference type="EMBL" id="CM042060">
    <property type="protein sequence ID" value="KAI3677662.1"/>
    <property type="molecule type" value="Genomic_DNA"/>
</dbReference>
<reference evidence="2" key="1">
    <citation type="journal article" date="2022" name="Mol. Ecol. Resour.">
        <title>The genomes of chicory, endive, great burdock and yacon provide insights into Asteraceae palaeo-polyploidization history and plant inulin production.</title>
        <authorList>
            <person name="Fan W."/>
            <person name="Wang S."/>
            <person name="Wang H."/>
            <person name="Wang A."/>
            <person name="Jiang F."/>
            <person name="Liu H."/>
            <person name="Zhao H."/>
            <person name="Xu D."/>
            <person name="Zhang Y."/>
        </authorList>
    </citation>
    <scope>NUCLEOTIDE SEQUENCE [LARGE SCALE GENOMIC DNA]</scope>
    <source>
        <strain evidence="2">cv. Niubang</strain>
    </source>
</reference>
<sequence>MLSGRPKMDTISSINLSTYNPNLNQLYSKEIEFEIVSSAGDDLEAVSPVLVATVGSSPAVLVLLRHRRRESSVQEHVSNFSPDWSPCKEIQEAVNSSDDSGIEGQADGSDKKKRNSLSFNRVFFFVNATKGIGTIHMSVFVSKSQQTLAFDQIKLLAL</sequence>
<proteinExistence type="predicted"/>
<comment type="caution">
    <text evidence="1">The sequence shown here is derived from an EMBL/GenBank/DDBJ whole genome shotgun (WGS) entry which is preliminary data.</text>
</comment>